<accession>A0A1X7FYR7</accession>
<dbReference type="PROSITE" id="PS51257">
    <property type="entry name" value="PROKAR_LIPOPROTEIN"/>
    <property type="match status" value="1"/>
</dbReference>
<dbReference type="InterPro" id="IPR036908">
    <property type="entry name" value="RlpA-like_sf"/>
</dbReference>
<dbReference type="STRING" id="941907.SAMN06295910_0232"/>
<keyword evidence="6" id="KW-0732">Signal</keyword>
<gene>
    <name evidence="8" type="ORF">SAMN06295910_0232</name>
</gene>
<organism evidence="8 9">
    <name type="scientific">Allosphingosinicella indica</name>
    <dbReference type="NCBI Taxonomy" id="941907"/>
    <lineage>
        <taxon>Bacteria</taxon>
        <taxon>Pseudomonadati</taxon>
        <taxon>Pseudomonadota</taxon>
        <taxon>Alphaproteobacteria</taxon>
        <taxon>Sphingomonadales</taxon>
        <taxon>Sphingomonadaceae</taxon>
        <taxon>Allosphingosinicella</taxon>
    </lineage>
</organism>
<evidence type="ECO:0000256" key="3">
    <source>
        <dbReference type="ARBA" id="ARBA00023239"/>
    </source>
</evidence>
<evidence type="ECO:0000256" key="5">
    <source>
        <dbReference type="ARBA" id="ARBA00030918"/>
    </source>
</evidence>
<evidence type="ECO:0000256" key="2">
    <source>
        <dbReference type="ARBA" id="ARBA00012587"/>
    </source>
</evidence>
<feature type="domain" description="Lytic transglycosylase MltA" evidence="7">
    <location>
        <begin position="140"/>
        <end position="292"/>
    </location>
</feature>
<evidence type="ECO:0000256" key="1">
    <source>
        <dbReference type="ARBA" id="ARBA00001420"/>
    </source>
</evidence>
<evidence type="ECO:0000256" key="6">
    <source>
        <dbReference type="SAM" id="SignalP"/>
    </source>
</evidence>
<dbReference type="GO" id="GO:0009254">
    <property type="term" value="P:peptidoglycan turnover"/>
    <property type="evidence" value="ECO:0007669"/>
    <property type="project" value="InterPro"/>
</dbReference>
<dbReference type="GO" id="GO:0008933">
    <property type="term" value="F:peptidoglycan lytic transglycosylase activity"/>
    <property type="evidence" value="ECO:0007669"/>
    <property type="project" value="TreeGrafter"/>
</dbReference>
<dbReference type="CDD" id="cd14668">
    <property type="entry name" value="mlta_B"/>
    <property type="match status" value="1"/>
</dbReference>
<evidence type="ECO:0000313" key="9">
    <source>
        <dbReference type="Proteomes" id="UP000192934"/>
    </source>
</evidence>
<proteinExistence type="predicted"/>
<reference evidence="9" key="1">
    <citation type="submission" date="2017-04" db="EMBL/GenBank/DDBJ databases">
        <authorList>
            <person name="Varghese N."/>
            <person name="Submissions S."/>
        </authorList>
    </citation>
    <scope>NUCLEOTIDE SEQUENCE [LARGE SCALE GENOMIC DNA]</scope>
    <source>
        <strain evidence="9">Dd16</strain>
    </source>
</reference>
<dbReference type="Pfam" id="PF03562">
    <property type="entry name" value="MltA"/>
    <property type="match status" value="1"/>
</dbReference>
<dbReference type="PANTHER" id="PTHR30124:SF0">
    <property type="entry name" value="MEMBRANE-BOUND LYTIC MUREIN TRANSGLYCOSYLASE A"/>
    <property type="match status" value="1"/>
</dbReference>
<dbReference type="SUPFAM" id="SSF50685">
    <property type="entry name" value="Barwin-like endoglucanases"/>
    <property type="match status" value="1"/>
</dbReference>
<dbReference type="GO" id="GO:0071555">
    <property type="term" value="P:cell wall organization"/>
    <property type="evidence" value="ECO:0007669"/>
    <property type="project" value="UniProtKB-KW"/>
</dbReference>
<dbReference type="PANTHER" id="PTHR30124">
    <property type="entry name" value="MEMBRANE-BOUND LYTIC MUREIN TRANSGLYCOSYLASE A"/>
    <property type="match status" value="1"/>
</dbReference>
<keyword evidence="3" id="KW-0456">Lyase</keyword>
<evidence type="ECO:0000259" key="7">
    <source>
        <dbReference type="SMART" id="SM00925"/>
    </source>
</evidence>
<protein>
    <recommendedName>
        <fullName evidence="2">peptidoglycan lytic exotransglycosylase</fullName>
        <ecNumber evidence="2">4.2.2.n1</ecNumber>
    </recommendedName>
    <alternativeName>
        <fullName evidence="5">Murein hydrolase A</fullName>
    </alternativeName>
</protein>
<feature type="chain" id="PRO_5012688242" description="peptidoglycan lytic exotransglycosylase" evidence="6">
    <location>
        <begin position="27"/>
        <end position="392"/>
    </location>
</feature>
<dbReference type="GO" id="GO:0019867">
    <property type="term" value="C:outer membrane"/>
    <property type="evidence" value="ECO:0007669"/>
    <property type="project" value="InterPro"/>
</dbReference>
<dbReference type="InterPro" id="IPR010611">
    <property type="entry name" value="3D_dom"/>
</dbReference>
<sequence length="392" mass="41349">MRRGAITALSLAMMLLASCVPKPSVAPPGQAQRPSATPTPSATIPYNAVAAGVRPAALPAIDESRAQQVIDAFRTSCPQLLKRTDATGMTQPADWSAACAFASDPANRGTISLSGFIQRFFEPVQVGSGEAFATGYFEPQIRGSRTPGPGYPAPVYAKPPDLLETNPLTGEKGRGRIDERGAYVLYYDRGAIYDGALANRGLEIGWAADPIELFFLQIQGSGRLLLPDGGVMRIGYAGQNGREYVAIGRTLRERGLLQPGQANMQGIIAWLRANPEEGRAIMRENKSYIFFRELTGPGPLGALGVPVSPRVTVAADPAFVPLGAMVLLAMDRPEASGPWVAQDTGGAIKGTNRFDTFWGAGEDAARIAGGMQAGGSAVVLVPRGTLARLGVR</sequence>
<feature type="signal peptide" evidence="6">
    <location>
        <begin position="1"/>
        <end position="26"/>
    </location>
</feature>
<evidence type="ECO:0000256" key="4">
    <source>
        <dbReference type="ARBA" id="ARBA00023316"/>
    </source>
</evidence>
<dbReference type="InterPro" id="IPR026044">
    <property type="entry name" value="MltA"/>
</dbReference>
<dbReference type="AlphaFoldDB" id="A0A1X7FYR7"/>
<dbReference type="GO" id="GO:0004553">
    <property type="term" value="F:hydrolase activity, hydrolyzing O-glycosyl compounds"/>
    <property type="evidence" value="ECO:0007669"/>
    <property type="project" value="InterPro"/>
</dbReference>
<dbReference type="Pfam" id="PF06725">
    <property type="entry name" value="3D"/>
    <property type="match status" value="1"/>
</dbReference>
<keyword evidence="9" id="KW-1185">Reference proteome</keyword>
<dbReference type="CDD" id="cd14485">
    <property type="entry name" value="mltA_like_LT_A"/>
    <property type="match status" value="1"/>
</dbReference>
<dbReference type="EMBL" id="LT840185">
    <property type="protein sequence ID" value="SMF61248.1"/>
    <property type="molecule type" value="Genomic_DNA"/>
</dbReference>
<dbReference type="OrthoDB" id="9783686at2"/>
<dbReference type="Gene3D" id="2.40.240.50">
    <property type="entry name" value="Barwin-like endoglucanases"/>
    <property type="match status" value="1"/>
</dbReference>
<name>A0A1X7FYR7_9SPHN</name>
<keyword evidence="4" id="KW-0961">Cell wall biogenesis/degradation</keyword>
<comment type="catalytic activity">
    <reaction evidence="1">
        <text>Exolytic cleavage of the (1-&gt;4)-beta-glycosidic linkage between N-acetylmuramic acid (MurNAc) and N-acetylglucosamine (GlcNAc) residues in peptidoglycan, from either the reducing or the non-reducing ends of the peptidoglycan chains, with concomitant formation of a 1,6-anhydrobond in the MurNAc residue.</text>
        <dbReference type="EC" id="4.2.2.n1"/>
    </reaction>
</comment>
<dbReference type="Proteomes" id="UP000192934">
    <property type="component" value="Chromosome I"/>
</dbReference>
<dbReference type="Gene3D" id="2.40.40.10">
    <property type="entry name" value="RlpA-like domain"/>
    <property type="match status" value="1"/>
</dbReference>
<evidence type="ECO:0000313" key="8">
    <source>
        <dbReference type="EMBL" id="SMF61248.1"/>
    </source>
</evidence>
<dbReference type="SMART" id="SM00925">
    <property type="entry name" value="MltA"/>
    <property type="match status" value="1"/>
</dbReference>
<dbReference type="PIRSF" id="PIRSF019422">
    <property type="entry name" value="MltA"/>
    <property type="match status" value="1"/>
</dbReference>
<dbReference type="InterPro" id="IPR005300">
    <property type="entry name" value="MltA_B"/>
</dbReference>
<dbReference type="GO" id="GO:0009253">
    <property type="term" value="P:peptidoglycan catabolic process"/>
    <property type="evidence" value="ECO:0007669"/>
    <property type="project" value="TreeGrafter"/>
</dbReference>
<dbReference type="EC" id="4.2.2.n1" evidence="2"/>